<evidence type="ECO:0000256" key="3">
    <source>
        <dbReference type="ARBA" id="ARBA00022676"/>
    </source>
</evidence>
<feature type="domain" description="Glycosyltransferase RgtA/B/C/D-like" evidence="9">
    <location>
        <begin position="94"/>
        <end position="236"/>
    </location>
</feature>
<keyword evidence="3" id="KW-0328">Glycosyltransferase</keyword>
<feature type="transmembrane region" description="Helical" evidence="8">
    <location>
        <begin position="130"/>
        <end position="148"/>
    </location>
</feature>
<feature type="transmembrane region" description="Helical" evidence="8">
    <location>
        <begin position="407"/>
        <end position="427"/>
    </location>
</feature>
<dbReference type="EMBL" id="HF951689">
    <property type="protein sequence ID" value="CCW34269.1"/>
    <property type="molecule type" value="Genomic_DNA"/>
</dbReference>
<proteinExistence type="predicted"/>
<keyword evidence="7 8" id="KW-0472">Membrane</keyword>
<feature type="transmembrane region" description="Helical" evidence="8">
    <location>
        <begin position="281"/>
        <end position="297"/>
    </location>
</feature>
<dbReference type="GO" id="GO:0016763">
    <property type="term" value="F:pentosyltransferase activity"/>
    <property type="evidence" value="ECO:0007669"/>
    <property type="project" value="TreeGrafter"/>
</dbReference>
<evidence type="ECO:0000256" key="1">
    <source>
        <dbReference type="ARBA" id="ARBA00004651"/>
    </source>
</evidence>
<feature type="transmembrane region" description="Helical" evidence="8">
    <location>
        <begin position="189"/>
        <end position="211"/>
    </location>
</feature>
<evidence type="ECO:0000259" key="9">
    <source>
        <dbReference type="Pfam" id="PF13231"/>
    </source>
</evidence>
<protein>
    <submittedName>
        <fullName evidence="10">4-amino-4-deoxy-L-arabinose transferase and related glycosyltransferases of PMT family</fullName>
    </submittedName>
</protein>
<dbReference type="PATRIC" id="fig|1303518.3.peg.441"/>
<dbReference type="RefSeq" id="WP_016481831.1">
    <property type="nucleotide sequence ID" value="NC_021487.1"/>
</dbReference>
<dbReference type="Proteomes" id="UP000014227">
    <property type="component" value="Chromosome I"/>
</dbReference>
<evidence type="ECO:0000313" key="10">
    <source>
        <dbReference type="EMBL" id="CCW34269.1"/>
    </source>
</evidence>
<dbReference type="OrthoDB" id="158419at2"/>
<dbReference type="PANTHER" id="PTHR33908">
    <property type="entry name" value="MANNOSYLTRANSFERASE YKCB-RELATED"/>
    <property type="match status" value="1"/>
</dbReference>
<comment type="subcellular location">
    <subcellularLocation>
        <location evidence="1">Cell membrane</location>
        <topology evidence="1">Multi-pass membrane protein</topology>
    </subcellularLocation>
</comment>
<dbReference type="InterPro" id="IPR038731">
    <property type="entry name" value="RgtA/B/C-like"/>
</dbReference>
<dbReference type="STRING" id="454171.CP488_00722"/>
<feature type="transmembrane region" description="Helical" evidence="8">
    <location>
        <begin position="309"/>
        <end position="328"/>
    </location>
</feature>
<evidence type="ECO:0000256" key="8">
    <source>
        <dbReference type="SAM" id="Phobius"/>
    </source>
</evidence>
<dbReference type="KEGG" id="ccz:CCALI_00434"/>
<name>S0ESN3_CHTCT</name>
<feature type="transmembrane region" description="Helical" evidence="8">
    <location>
        <begin position="160"/>
        <end position="177"/>
    </location>
</feature>
<keyword evidence="2" id="KW-1003">Cell membrane</keyword>
<feature type="transmembrane region" description="Helical" evidence="8">
    <location>
        <begin position="223"/>
        <end position="243"/>
    </location>
</feature>
<dbReference type="eggNOG" id="COG1807">
    <property type="taxonomic scope" value="Bacteria"/>
</dbReference>
<gene>
    <name evidence="10" type="ORF">CCALI_00434</name>
</gene>
<keyword evidence="6 8" id="KW-1133">Transmembrane helix</keyword>
<evidence type="ECO:0000256" key="7">
    <source>
        <dbReference type="ARBA" id="ARBA00023136"/>
    </source>
</evidence>
<feature type="transmembrane region" description="Helical" evidence="8">
    <location>
        <begin position="376"/>
        <end position="395"/>
    </location>
</feature>
<dbReference type="InParanoid" id="S0ESN3"/>
<organism evidence="10 11">
    <name type="scientific">Chthonomonas calidirosea (strain DSM 23976 / ICMP 18418 / T49)</name>
    <dbReference type="NCBI Taxonomy" id="1303518"/>
    <lineage>
        <taxon>Bacteria</taxon>
        <taxon>Bacillati</taxon>
        <taxon>Armatimonadota</taxon>
        <taxon>Chthonomonadia</taxon>
        <taxon>Chthonomonadales</taxon>
        <taxon>Chthonomonadaceae</taxon>
        <taxon>Chthonomonas</taxon>
    </lineage>
</organism>
<feature type="transmembrane region" description="Helical" evidence="8">
    <location>
        <begin position="101"/>
        <end position="121"/>
    </location>
</feature>
<sequence length="435" mass="48669">MTTSRPLLSHRVALHLPLLILLFIYLCGALIHAWLVPIGQTGYQDAPDENAHAQYVRTLSLGHLPSFRDWQNDATKQNYEWHQPPLYYLLALPFYRMGYRAVRLLSIFCGAIVIVLTYLVGRNLFPDRDLLAFLGAGIVALLPGHIMLTSVINNDALLEVWFAAAFLAMVVSLREGLTLSRSCWIGLSLGLGLITKVTAILLIPVFLFFLWLMYLSGQQTRKLVISAAVVSCMSLLVAGWWYIRNVIVYGELFPLKEFSQTFAGTAQASVVAQHLGGWGSYWWHSLLWSFMSFWAVFGTPKLAAQGIPAYLPGTVYLLTALISLMMAVGLARVHRQRKGFATYQIHGIWLLMASVGIVGIAFIVFLSHYFQVQGRYMYPVILPLGILMSLGWWGIWRDILPERYLKVACYLLLALLGALSLILLGAIQSANAPTF</sequence>
<feature type="transmembrane region" description="Helical" evidence="8">
    <location>
        <begin position="348"/>
        <end position="370"/>
    </location>
</feature>
<dbReference type="Pfam" id="PF13231">
    <property type="entry name" value="PMT_2"/>
    <property type="match status" value="1"/>
</dbReference>
<keyword evidence="4 10" id="KW-0808">Transferase</keyword>
<dbReference type="AlphaFoldDB" id="S0ESN3"/>
<keyword evidence="11" id="KW-1185">Reference proteome</keyword>
<dbReference type="GO" id="GO:0009103">
    <property type="term" value="P:lipopolysaccharide biosynthetic process"/>
    <property type="evidence" value="ECO:0007669"/>
    <property type="project" value="UniProtKB-ARBA"/>
</dbReference>
<evidence type="ECO:0000256" key="4">
    <source>
        <dbReference type="ARBA" id="ARBA00022679"/>
    </source>
</evidence>
<evidence type="ECO:0000313" key="11">
    <source>
        <dbReference type="Proteomes" id="UP000014227"/>
    </source>
</evidence>
<dbReference type="GO" id="GO:0005886">
    <property type="term" value="C:plasma membrane"/>
    <property type="evidence" value="ECO:0007669"/>
    <property type="project" value="UniProtKB-SubCell"/>
</dbReference>
<dbReference type="HOGENOM" id="CLU_605132_0_0_0"/>
<accession>S0ESN3</accession>
<evidence type="ECO:0000256" key="6">
    <source>
        <dbReference type="ARBA" id="ARBA00022989"/>
    </source>
</evidence>
<evidence type="ECO:0000256" key="5">
    <source>
        <dbReference type="ARBA" id="ARBA00022692"/>
    </source>
</evidence>
<keyword evidence="5 8" id="KW-0812">Transmembrane</keyword>
<evidence type="ECO:0000256" key="2">
    <source>
        <dbReference type="ARBA" id="ARBA00022475"/>
    </source>
</evidence>
<dbReference type="InterPro" id="IPR050297">
    <property type="entry name" value="LipidA_mod_glycosyltrf_83"/>
</dbReference>
<dbReference type="PANTHER" id="PTHR33908:SF11">
    <property type="entry name" value="MEMBRANE PROTEIN"/>
    <property type="match status" value="1"/>
</dbReference>
<feature type="transmembrane region" description="Helical" evidence="8">
    <location>
        <begin position="12"/>
        <end position="35"/>
    </location>
</feature>
<reference evidence="11" key="1">
    <citation type="submission" date="2013-03" db="EMBL/GenBank/DDBJ databases">
        <title>Genome sequence of Chthonomonas calidirosea, the first sequenced genome from the Armatimonadetes phylum (formally candidate division OP10).</title>
        <authorList>
            <person name="Lee K.C.Y."/>
            <person name="Morgan X.C."/>
            <person name="Dunfield P.F."/>
            <person name="Tamas I."/>
            <person name="Houghton K.M."/>
            <person name="Vyssotski M."/>
            <person name="Ryan J.L.J."/>
            <person name="Lagutin K."/>
            <person name="McDonald I.R."/>
            <person name="Stott M.B."/>
        </authorList>
    </citation>
    <scope>NUCLEOTIDE SEQUENCE [LARGE SCALE GENOMIC DNA]</scope>
    <source>
        <strain evidence="11">DSM 23976 / ICMP 18418 / T49</strain>
    </source>
</reference>